<comment type="caution">
    <text evidence="1">The sequence shown here is derived from an EMBL/GenBank/DDBJ whole genome shotgun (WGS) entry which is preliminary data.</text>
</comment>
<dbReference type="EMBL" id="JAOZYC010000168">
    <property type="protein sequence ID" value="MEB8342609.1"/>
    <property type="molecule type" value="Genomic_DNA"/>
</dbReference>
<organism evidence="1 2">
    <name type="scientific">Streptomyces endophyticus</name>
    <dbReference type="NCBI Taxonomy" id="714166"/>
    <lineage>
        <taxon>Bacteria</taxon>
        <taxon>Bacillati</taxon>
        <taxon>Actinomycetota</taxon>
        <taxon>Actinomycetes</taxon>
        <taxon>Kitasatosporales</taxon>
        <taxon>Streptomycetaceae</taxon>
        <taxon>Streptomyces</taxon>
    </lineage>
</organism>
<reference evidence="1 2" key="1">
    <citation type="submission" date="2022-10" db="EMBL/GenBank/DDBJ databases">
        <authorList>
            <person name="Xie J."/>
            <person name="Shen N."/>
        </authorList>
    </citation>
    <scope>NUCLEOTIDE SEQUENCE [LARGE SCALE GENOMIC DNA]</scope>
    <source>
        <strain evidence="1 2">YIM65594</strain>
    </source>
</reference>
<keyword evidence="2" id="KW-1185">Reference proteome</keyword>
<proteinExistence type="predicted"/>
<sequence length="73" mass="7820">MALKLVRVHADEADIALIKEASGRLGVSEDVLIREGIHRIAMAGRVWDGPFIADEQTIDLGEAAPMSNSPHSA</sequence>
<evidence type="ECO:0008006" key="3">
    <source>
        <dbReference type="Google" id="ProtNLM"/>
    </source>
</evidence>
<dbReference type="RefSeq" id="WP_326022153.1">
    <property type="nucleotide sequence ID" value="NZ_JAOZYC010000168.1"/>
</dbReference>
<name>A0ABU6FEZ5_9ACTN</name>
<evidence type="ECO:0000313" key="2">
    <source>
        <dbReference type="Proteomes" id="UP001354931"/>
    </source>
</evidence>
<protein>
    <recommendedName>
        <fullName evidence="3">Ribbon-helix-helix protein CopG domain-containing protein</fullName>
    </recommendedName>
</protein>
<accession>A0ABU6FEZ5</accession>
<gene>
    <name evidence="1" type="ORF">OKJ99_34460</name>
</gene>
<evidence type="ECO:0000313" key="1">
    <source>
        <dbReference type="EMBL" id="MEB8342609.1"/>
    </source>
</evidence>
<dbReference type="Proteomes" id="UP001354931">
    <property type="component" value="Unassembled WGS sequence"/>
</dbReference>